<evidence type="ECO:0000256" key="5">
    <source>
        <dbReference type="ARBA" id="ARBA00022989"/>
    </source>
</evidence>
<keyword evidence="6" id="KW-0408">Iron</keyword>
<evidence type="ECO:0000256" key="8">
    <source>
        <dbReference type="SAM" id="MobiDB-lite"/>
    </source>
</evidence>
<keyword evidence="3 9" id="KW-0812">Transmembrane</keyword>
<evidence type="ECO:0000256" key="7">
    <source>
        <dbReference type="ARBA" id="ARBA00023136"/>
    </source>
</evidence>
<evidence type="ECO:0000313" key="11">
    <source>
        <dbReference type="Proteomes" id="UP000647241"/>
    </source>
</evidence>
<feature type="transmembrane region" description="Helical" evidence="9">
    <location>
        <begin position="79"/>
        <end position="98"/>
    </location>
</feature>
<evidence type="ECO:0000256" key="1">
    <source>
        <dbReference type="ARBA" id="ARBA00004370"/>
    </source>
</evidence>
<feature type="compositionally biased region" description="Low complexity" evidence="8">
    <location>
        <begin position="259"/>
        <end position="268"/>
    </location>
</feature>
<keyword evidence="2" id="KW-0349">Heme</keyword>
<sequence length="268" mass="29409">MAAAAPPATPAAPHLRGVQPLRAGQGHSYFWRKLHSLSGIVPIGAFLIEHIISNFEAINGPLAYAKQVLFLNSLPMVRILEWAFIFIPLAFHAGYGVFIWLRGRSNVNVYPWAGNRMYLMQRVTGLIALAYIVQHVWRQRFSGVSLPEHPGAAFAKVQHELHNPWMLAIYIVAMIATCWHFSYGVWLFAAKWGITPGDKARKKFGYVCAVAGSALCLMGLISIYAFVGPKYQNAPADVMPEQPAGIALPAPSPVPPNSTNPSQPGEVQ</sequence>
<evidence type="ECO:0000256" key="4">
    <source>
        <dbReference type="ARBA" id="ARBA00022723"/>
    </source>
</evidence>
<evidence type="ECO:0000256" key="2">
    <source>
        <dbReference type="ARBA" id="ARBA00022617"/>
    </source>
</evidence>
<feature type="transmembrane region" description="Helical" evidence="9">
    <location>
        <begin position="119"/>
        <end position="137"/>
    </location>
</feature>
<keyword evidence="5 9" id="KW-1133">Transmembrane helix</keyword>
<dbReference type="InterPro" id="IPR034804">
    <property type="entry name" value="SQR/QFR_C/D"/>
</dbReference>
<proteinExistence type="predicted"/>
<evidence type="ECO:0008006" key="12">
    <source>
        <dbReference type="Google" id="ProtNLM"/>
    </source>
</evidence>
<dbReference type="InterPro" id="IPR000701">
    <property type="entry name" value="SuccDH_FuR_B_TM-su"/>
</dbReference>
<keyword evidence="11" id="KW-1185">Reference proteome</keyword>
<comment type="caution">
    <text evidence="10">The sequence shown here is derived from an EMBL/GenBank/DDBJ whole genome shotgun (WGS) entry which is preliminary data.</text>
</comment>
<reference evidence="10" key="1">
    <citation type="journal article" date="2014" name="Int. J. Syst. Evol. Microbiol.">
        <title>Complete genome sequence of Corynebacterium casei LMG S-19264T (=DSM 44701T), isolated from a smear-ripened cheese.</title>
        <authorList>
            <consortium name="US DOE Joint Genome Institute (JGI-PGF)"/>
            <person name="Walter F."/>
            <person name="Albersmeier A."/>
            <person name="Kalinowski J."/>
            <person name="Ruckert C."/>
        </authorList>
    </citation>
    <scope>NUCLEOTIDE SEQUENCE</scope>
    <source>
        <strain evidence="10">CGMCC 1.12997</strain>
    </source>
</reference>
<feature type="transmembrane region" description="Helical" evidence="9">
    <location>
        <begin position="167"/>
        <end position="192"/>
    </location>
</feature>
<evidence type="ECO:0000256" key="3">
    <source>
        <dbReference type="ARBA" id="ARBA00022692"/>
    </source>
</evidence>
<reference evidence="10" key="2">
    <citation type="submission" date="2020-09" db="EMBL/GenBank/DDBJ databases">
        <authorList>
            <person name="Sun Q."/>
            <person name="Zhou Y."/>
        </authorList>
    </citation>
    <scope>NUCLEOTIDE SEQUENCE</scope>
    <source>
        <strain evidence="10">CGMCC 1.12997</strain>
    </source>
</reference>
<feature type="transmembrane region" description="Helical" evidence="9">
    <location>
        <begin position="204"/>
        <end position="227"/>
    </location>
</feature>
<dbReference type="SUPFAM" id="SSF81343">
    <property type="entry name" value="Fumarate reductase respiratory complex transmembrane subunits"/>
    <property type="match status" value="1"/>
</dbReference>
<accession>A0A917HJP5</accession>
<evidence type="ECO:0000256" key="9">
    <source>
        <dbReference type="SAM" id="Phobius"/>
    </source>
</evidence>
<keyword evidence="7 9" id="KW-0472">Membrane</keyword>
<dbReference type="AlphaFoldDB" id="A0A917HJP5"/>
<dbReference type="Gene3D" id="1.20.1300.10">
    <property type="entry name" value="Fumarate reductase/succinate dehydrogenase, transmembrane subunit"/>
    <property type="match status" value="1"/>
</dbReference>
<name>A0A917HJP5_9BACT</name>
<keyword evidence="4" id="KW-0479">Metal-binding</keyword>
<dbReference type="Proteomes" id="UP000647241">
    <property type="component" value="Unassembled WGS sequence"/>
</dbReference>
<comment type="subcellular location">
    <subcellularLocation>
        <location evidence="1">Membrane</location>
    </subcellularLocation>
</comment>
<dbReference type="GO" id="GO:0016020">
    <property type="term" value="C:membrane"/>
    <property type="evidence" value="ECO:0007669"/>
    <property type="project" value="UniProtKB-SubCell"/>
</dbReference>
<evidence type="ECO:0000313" key="10">
    <source>
        <dbReference type="EMBL" id="GGG81843.1"/>
    </source>
</evidence>
<feature type="region of interest" description="Disordered" evidence="8">
    <location>
        <begin position="242"/>
        <end position="268"/>
    </location>
</feature>
<dbReference type="EMBL" id="BMGT01000003">
    <property type="protein sequence ID" value="GGG81843.1"/>
    <property type="molecule type" value="Genomic_DNA"/>
</dbReference>
<dbReference type="GO" id="GO:0046872">
    <property type="term" value="F:metal ion binding"/>
    <property type="evidence" value="ECO:0007669"/>
    <property type="project" value="UniProtKB-KW"/>
</dbReference>
<evidence type="ECO:0000256" key="6">
    <source>
        <dbReference type="ARBA" id="ARBA00023004"/>
    </source>
</evidence>
<organism evidence="10 11">
    <name type="scientific">Edaphobacter dinghuensis</name>
    <dbReference type="NCBI Taxonomy" id="1560005"/>
    <lineage>
        <taxon>Bacteria</taxon>
        <taxon>Pseudomonadati</taxon>
        <taxon>Acidobacteriota</taxon>
        <taxon>Terriglobia</taxon>
        <taxon>Terriglobales</taxon>
        <taxon>Acidobacteriaceae</taxon>
        <taxon>Edaphobacter</taxon>
    </lineage>
</organism>
<dbReference type="RefSeq" id="WP_188554689.1">
    <property type="nucleotide sequence ID" value="NZ_BMGT01000003.1"/>
</dbReference>
<protein>
    <recommendedName>
        <fullName evidence="12">Succinate dehydrogenase subunit C</fullName>
    </recommendedName>
</protein>
<dbReference type="Pfam" id="PF01127">
    <property type="entry name" value="Sdh_cyt"/>
    <property type="match status" value="1"/>
</dbReference>
<gene>
    <name evidence="10" type="ORF">GCM10011585_26660</name>
</gene>